<protein>
    <submittedName>
        <fullName evidence="2">L-carnitine dehydratase/bile acid-inducible protein F</fullName>
    </submittedName>
</protein>
<evidence type="ECO:0000313" key="2">
    <source>
        <dbReference type="EMBL" id="CDX32531.1"/>
    </source>
</evidence>
<accession>A0A090ETA4</accession>
<proteinExistence type="predicted"/>
<dbReference type="EMBL" id="CCNB01000007">
    <property type="protein sequence ID" value="CDX32531.1"/>
    <property type="molecule type" value="Genomic_DNA"/>
</dbReference>
<dbReference type="SUPFAM" id="SSF89796">
    <property type="entry name" value="CoA-transferase family III (CaiB/BaiF)"/>
    <property type="match status" value="1"/>
</dbReference>
<dbReference type="Pfam" id="PF02515">
    <property type="entry name" value="CoA_transf_3"/>
    <property type="match status" value="1"/>
</dbReference>
<dbReference type="PANTHER" id="PTHR48207:SF3">
    <property type="entry name" value="SUCCINATE--HYDROXYMETHYLGLUTARATE COA-TRANSFERASE"/>
    <property type="match status" value="1"/>
</dbReference>
<dbReference type="Gene3D" id="3.30.1540.10">
    <property type="entry name" value="formyl-coa transferase, domain 3"/>
    <property type="match status" value="1"/>
</dbReference>
<evidence type="ECO:0000313" key="3">
    <source>
        <dbReference type="Proteomes" id="UP000046373"/>
    </source>
</evidence>
<dbReference type="Gene3D" id="3.40.50.10540">
    <property type="entry name" value="Crotonobetainyl-coa:carnitine coa-transferase, domain 1"/>
    <property type="match status" value="1"/>
</dbReference>
<sequence>MSDAARPLEGLFVVSIEQAVAAPLCTVRLADAGARVVKIERPEGETARHYDSTVEGMSAYFVWLNRGKQSVALDLKAEKDLALLHRMVARADVLVQNLAPGAIDRLGLSATVIGEKFPRLIAVNIVGYGQDTPYASMRAYDMLVQAESGICAVTGTAETPCKIGVSAADIATGMNAHAAILEALLARGRTGRGRAIEIAMFDGMADWMAVPLLHYEHTGRETGRYGLAHASIYPYRPYACCDGAAVVVSVQQNSEWKRFCSAVLRRPDLANDERFATNAQRVANREALDAEVEPIFAAIDSNEAIGRLDQAQNAWGRVSEVRDLPLHNALRRIEVALPGGKRVTVPKPSVRSAAFETPPTVPGLGADTDRIRAEFET</sequence>
<dbReference type="PANTHER" id="PTHR48207">
    <property type="entry name" value="SUCCINATE--HYDROXYMETHYLGLUTARATE COA-TRANSFERASE"/>
    <property type="match status" value="1"/>
</dbReference>
<dbReference type="Proteomes" id="UP000046373">
    <property type="component" value="Unassembled WGS sequence"/>
</dbReference>
<name>A0A090ETA4_MESPL</name>
<dbReference type="GO" id="GO:0008410">
    <property type="term" value="F:CoA-transferase activity"/>
    <property type="evidence" value="ECO:0007669"/>
    <property type="project" value="TreeGrafter"/>
</dbReference>
<dbReference type="GeneID" id="31889472"/>
<dbReference type="AlphaFoldDB" id="A0A090ETA4"/>
<gene>
    <name evidence="2" type="ORF">MPLDJ20_150185</name>
</gene>
<dbReference type="InterPro" id="IPR003673">
    <property type="entry name" value="CoA-Trfase_fam_III"/>
</dbReference>
<reference evidence="2 3" key="1">
    <citation type="submission" date="2014-08" db="EMBL/GenBank/DDBJ databases">
        <authorList>
            <person name="Moulin Lionel"/>
        </authorList>
    </citation>
    <scope>NUCLEOTIDE SEQUENCE [LARGE SCALE GENOMIC DNA]</scope>
</reference>
<evidence type="ECO:0000256" key="1">
    <source>
        <dbReference type="ARBA" id="ARBA00022679"/>
    </source>
</evidence>
<dbReference type="InterPro" id="IPR044855">
    <property type="entry name" value="CoA-Trfase_III_dom3_sf"/>
</dbReference>
<organism evidence="2 3">
    <name type="scientific">Mesorhizobium plurifarium</name>
    <dbReference type="NCBI Taxonomy" id="69974"/>
    <lineage>
        <taxon>Bacteria</taxon>
        <taxon>Pseudomonadati</taxon>
        <taxon>Pseudomonadota</taxon>
        <taxon>Alphaproteobacteria</taxon>
        <taxon>Hyphomicrobiales</taxon>
        <taxon>Phyllobacteriaceae</taxon>
        <taxon>Mesorhizobium</taxon>
    </lineage>
</organism>
<keyword evidence="1" id="KW-0808">Transferase</keyword>
<dbReference type="InterPro" id="IPR050483">
    <property type="entry name" value="CoA-transferase_III_domain"/>
</dbReference>
<dbReference type="InterPro" id="IPR023606">
    <property type="entry name" value="CoA-Trfase_III_dom_1_sf"/>
</dbReference>